<keyword evidence="3 7" id="KW-0808">Transferase</keyword>
<keyword evidence="5 7" id="KW-1133">Transmembrane helix</keyword>
<feature type="transmembrane region" description="Helical" evidence="7">
    <location>
        <begin position="99"/>
        <end position="117"/>
    </location>
</feature>
<evidence type="ECO:0000313" key="8">
    <source>
        <dbReference type="EMBL" id="GBQ05287.1"/>
    </source>
</evidence>
<evidence type="ECO:0000256" key="2">
    <source>
        <dbReference type="ARBA" id="ARBA00022475"/>
    </source>
</evidence>
<dbReference type="GO" id="GO:0016740">
    <property type="term" value="F:transferase activity"/>
    <property type="evidence" value="ECO:0007669"/>
    <property type="project" value="UniProtKB-KW"/>
</dbReference>
<comment type="similarity">
    <text evidence="1 7">Belongs to the Lgt family.</text>
</comment>
<dbReference type="Proteomes" id="UP001062901">
    <property type="component" value="Unassembled WGS sequence"/>
</dbReference>
<comment type="function">
    <text evidence="7">Catalyzes the transfer of the diacylglyceryl group from phosphatidylglycerol to the sulfhydryl group of the N-terminal cysteine of a prolipoprotein, the first step in the formation of mature lipoproteins.</text>
</comment>
<dbReference type="PROSITE" id="PS01311">
    <property type="entry name" value="LGT"/>
    <property type="match status" value="1"/>
</dbReference>
<dbReference type="PANTHER" id="PTHR30589:SF0">
    <property type="entry name" value="PHOSPHATIDYLGLYCEROL--PROLIPOPROTEIN DIACYLGLYCERYL TRANSFERASE"/>
    <property type="match status" value="1"/>
</dbReference>
<feature type="transmembrane region" description="Helical" evidence="7">
    <location>
        <begin position="24"/>
        <end position="47"/>
    </location>
</feature>
<keyword evidence="2 7" id="KW-1003">Cell membrane</keyword>
<dbReference type="RefSeq" id="WP_018979946.1">
    <property type="nucleotide sequence ID" value="NZ_BAQD01000003.1"/>
</dbReference>
<comment type="catalytic activity">
    <reaction evidence="7">
        <text>L-cysteinyl-[prolipoprotein] + a 1,2-diacyl-sn-glycero-3-phospho-(1'-sn-glycerol) = an S-1,2-diacyl-sn-glyceryl-L-cysteinyl-[prolipoprotein] + sn-glycerol 1-phosphate + H(+)</text>
        <dbReference type="Rhea" id="RHEA:56712"/>
        <dbReference type="Rhea" id="RHEA-COMP:14679"/>
        <dbReference type="Rhea" id="RHEA-COMP:14680"/>
        <dbReference type="ChEBI" id="CHEBI:15378"/>
        <dbReference type="ChEBI" id="CHEBI:29950"/>
        <dbReference type="ChEBI" id="CHEBI:57685"/>
        <dbReference type="ChEBI" id="CHEBI:64716"/>
        <dbReference type="ChEBI" id="CHEBI:140658"/>
        <dbReference type="EC" id="2.5.1.145"/>
    </reaction>
</comment>
<feature type="transmembrane region" description="Helical" evidence="7">
    <location>
        <begin position="59"/>
        <end position="79"/>
    </location>
</feature>
<evidence type="ECO:0000256" key="6">
    <source>
        <dbReference type="ARBA" id="ARBA00023136"/>
    </source>
</evidence>
<evidence type="ECO:0000256" key="1">
    <source>
        <dbReference type="ARBA" id="ARBA00007150"/>
    </source>
</evidence>
<evidence type="ECO:0000256" key="5">
    <source>
        <dbReference type="ARBA" id="ARBA00022989"/>
    </source>
</evidence>
<comment type="subcellular location">
    <subcellularLocation>
        <location evidence="7">Cell membrane</location>
        <topology evidence="7">Multi-pass membrane protein</topology>
    </subcellularLocation>
</comment>
<feature type="transmembrane region" description="Helical" evidence="7">
    <location>
        <begin position="234"/>
        <end position="258"/>
    </location>
</feature>
<dbReference type="EMBL" id="BAQD01000003">
    <property type="protein sequence ID" value="GBQ05287.1"/>
    <property type="molecule type" value="Genomic_DNA"/>
</dbReference>
<evidence type="ECO:0000256" key="7">
    <source>
        <dbReference type="HAMAP-Rule" id="MF_01147"/>
    </source>
</evidence>
<comment type="caution">
    <text evidence="8">The sequence shown here is derived from an EMBL/GenBank/DDBJ whole genome shotgun (WGS) entry which is preliminary data.</text>
</comment>
<reference evidence="8" key="1">
    <citation type="submission" date="2013-04" db="EMBL/GenBank/DDBJ databases">
        <title>The genome sequencing project of 58 acetic acid bacteria.</title>
        <authorList>
            <person name="Okamoto-Kainuma A."/>
            <person name="Ishikawa M."/>
            <person name="Umino S."/>
            <person name="Koizumi Y."/>
            <person name="Shiwa Y."/>
            <person name="Yoshikawa H."/>
            <person name="Matsutani M."/>
            <person name="Matsushita K."/>
        </authorList>
    </citation>
    <scope>NUCLEOTIDE SEQUENCE</scope>
    <source>
        <strain evidence="8">DSM 15669</strain>
    </source>
</reference>
<dbReference type="NCBIfam" id="TIGR00544">
    <property type="entry name" value="lgt"/>
    <property type="match status" value="1"/>
</dbReference>
<proteinExistence type="inferred from homology"/>
<gene>
    <name evidence="7" type="primary">lgt</name>
    <name evidence="8" type="ORF">AA15669_0395</name>
</gene>
<keyword evidence="4 7" id="KW-0812">Transmembrane</keyword>
<feature type="transmembrane region" description="Helical" evidence="7">
    <location>
        <begin position="208"/>
        <end position="228"/>
    </location>
</feature>
<evidence type="ECO:0000313" key="9">
    <source>
        <dbReference type="Proteomes" id="UP001062901"/>
    </source>
</evidence>
<protein>
    <recommendedName>
        <fullName evidence="7">Phosphatidylglycerol--prolipoprotein diacylglyceryl transferase</fullName>
        <ecNumber evidence="7">2.5.1.145</ecNumber>
    </recommendedName>
</protein>
<dbReference type="PANTHER" id="PTHR30589">
    <property type="entry name" value="PROLIPOPROTEIN DIACYLGLYCERYL TRANSFERASE"/>
    <property type="match status" value="1"/>
</dbReference>
<evidence type="ECO:0000256" key="3">
    <source>
        <dbReference type="ARBA" id="ARBA00022679"/>
    </source>
</evidence>
<name>A0ABQ0NXG1_9PROT</name>
<organism evidence="8 9">
    <name type="scientific">Saccharibacter floricola DSM 15669</name>
    <dbReference type="NCBI Taxonomy" id="1123227"/>
    <lineage>
        <taxon>Bacteria</taxon>
        <taxon>Pseudomonadati</taxon>
        <taxon>Pseudomonadota</taxon>
        <taxon>Alphaproteobacteria</taxon>
        <taxon>Acetobacterales</taxon>
        <taxon>Acetobacteraceae</taxon>
        <taxon>Saccharibacter</taxon>
    </lineage>
</organism>
<accession>A0ABQ0NXG1</accession>
<dbReference type="EC" id="2.5.1.145" evidence="7"/>
<dbReference type="InterPro" id="IPR001640">
    <property type="entry name" value="Lgt"/>
</dbReference>
<feature type="binding site" evidence="7">
    <location>
        <position position="142"/>
    </location>
    <ligand>
        <name>a 1,2-diacyl-sn-glycero-3-phospho-(1'-sn-glycerol)</name>
        <dbReference type="ChEBI" id="CHEBI:64716"/>
    </ligand>
</feature>
<comment type="pathway">
    <text evidence="7">Protein modification; lipoprotein biosynthesis (diacylglyceryl transfer).</text>
</comment>
<evidence type="ECO:0000256" key="4">
    <source>
        <dbReference type="ARBA" id="ARBA00022692"/>
    </source>
</evidence>
<dbReference type="HAMAP" id="MF_01147">
    <property type="entry name" value="Lgt"/>
    <property type="match status" value="1"/>
</dbReference>
<keyword evidence="6 7" id="KW-0472">Membrane</keyword>
<sequence length="274" mass="30113">MSAPLIFPAIDPIAFHLGPLVVRWYALAYIVAFIMALPVARILMTLPPKVADREAVDDFLFYAVLGVLFGGRLGYVLFYRPLFFLYHPLEIVQTWKGGMSFHGGALGVIIAMAIFAWRRQLSFLAFADRIVPVVPIGLALGRCANFINGELWGRPAGPGVPWAMVFPAVGPEPRHPSELYEALTEGVLLLIVMLVTAGKISIRQRPGFLSGLFLFGYACARAFCELFREPDANIGFLAGHITMGQLLCIPMALFGLWLMSSSFKRAPLALDEPS</sequence>
<keyword evidence="9" id="KW-1185">Reference proteome</keyword>
<dbReference type="Pfam" id="PF01790">
    <property type="entry name" value="LGT"/>
    <property type="match status" value="1"/>
</dbReference>